<accession>A0ABY3CA64</accession>
<proteinExistence type="predicted"/>
<name>A0ABY3CA64_9GAMM</name>
<dbReference type="EMBL" id="RYFG02000100">
    <property type="protein sequence ID" value="TRW94253.1"/>
    <property type="molecule type" value="Genomic_DNA"/>
</dbReference>
<protein>
    <recommendedName>
        <fullName evidence="3">Lipoprotein</fullName>
    </recommendedName>
</protein>
<organism evidence="1 2">
    <name type="scientific">Candidatus Methylobacter oryzae</name>
    <dbReference type="NCBI Taxonomy" id="2497749"/>
    <lineage>
        <taxon>Bacteria</taxon>
        <taxon>Pseudomonadati</taxon>
        <taxon>Pseudomonadota</taxon>
        <taxon>Gammaproteobacteria</taxon>
        <taxon>Methylococcales</taxon>
        <taxon>Methylococcaceae</taxon>
        <taxon>Methylobacter</taxon>
    </lineage>
</organism>
<reference evidence="1 2" key="1">
    <citation type="journal article" date="2019" name="Antonie Van Leeuwenhoek">
        <title>Description of 'Ca. Methylobacter oryzae' KRF1, a novel species from the environmentally important Methylobacter clade 2.</title>
        <authorList>
            <person name="Khatri K."/>
            <person name="Mohite J.A."/>
            <person name="Pandit P.S."/>
            <person name="Bahulikar R."/>
            <person name="Rahalkar M.C."/>
        </authorList>
    </citation>
    <scope>NUCLEOTIDE SEQUENCE [LARGE SCALE GENOMIC DNA]</scope>
    <source>
        <strain evidence="1 2">KRF1</strain>
    </source>
</reference>
<dbReference type="Proteomes" id="UP000733744">
    <property type="component" value="Unassembled WGS sequence"/>
</dbReference>
<keyword evidence="2" id="KW-1185">Reference proteome</keyword>
<sequence>MQTDFTIRQNLIIVCVGLLLGGCASDPVPAPAPTLSGEQMLSESQGLANLGDRWQKGKQLVDRGNVLVHEGQNKIAEGNRLIEEGERIKAESEESYKNIKR</sequence>
<evidence type="ECO:0000313" key="1">
    <source>
        <dbReference type="EMBL" id="TRW94253.1"/>
    </source>
</evidence>
<gene>
    <name evidence="1" type="ORF">EKO24_012445</name>
</gene>
<dbReference type="RefSeq" id="WP_127029051.1">
    <property type="nucleotide sequence ID" value="NZ_RYFG02000100.1"/>
</dbReference>
<evidence type="ECO:0000313" key="2">
    <source>
        <dbReference type="Proteomes" id="UP000733744"/>
    </source>
</evidence>
<evidence type="ECO:0008006" key="3">
    <source>
        <dbReference type="Google" id="ProtNLM"/>
    </source>
</evidence>
<comment type="caution">
    <text evidence="1">The sequence shown here is derived from an EMBL/GenBank/DDBJ whole genome shotgun (WGS) entry which is preliminary data.</text>
</comment>